<feature type="non-terminal residue" evidence="1">
    <location>
        <position position="1"/>
    </location>
</feature>
<evidence type="ECO:0000313" key="1">
    <source>
        <dbReference type="EMBL" id="GAH23110.1"/>
    </source>
</evidence>
<name>X1ES29_9ZZZZ</name>
<accession>X1ES29</accession>
<dbReference type="AlphaFoldDB" id="X1ES29"/>
<gene>
    <name evidence="1" type="ORF">S01H4_65141</name>
</gene>
<comment type="caution">
    <text evidence="1">The sequence shown here is derived from an EMBL/GenBank/DDBJ whole genome shotgun (WGS) entry which is preliminary data.</text>
</comment>
<sequence>IRKKEIPSYAVWGVLDSYGHLEDYEHRKCKIKVNLGKMFYDRIFKNKYFTLINFKKALPLEQ</sequence>
<dbReference type="EMBL" id="BART01039752">
    <property type="protein sequence ID" value="GAH23110.1"/>
    <property type="molecule type" value="Genomic_DNA"/>
</dbReference>
<reference evidence="1" key="1">
    <citation type="journal article" date="2014" name="Front. Microbiol.">
        <title>High frequency of phylogenetically diverse reductive dehalogenase-homologous genes in deep subseafloor sedimentary metagenomes.</title>
        <authorList>
            <person name="Kawai M."/>
            <person name="Futagami T."/>
            <person name="Toyoda A."/>
            <person name="Takaki Y."/>
            <person name="Nishi S."/>
            <person name="Hori S."/>
            <person name="Arai W."/>
            <person name="Tsubouchi T."/>
            <person name="Morono Y."/>
            <person name="Uchiyama I."/>
            <person name="Ito T."/>
            <person name="Fujiyama A."/>
            <person name="Inagaki F."/>
            <person name="Takami H."/>
        </authorList>
    </citation>
    <scope>NUCLEOTIDE SEQUENCE</scope>
    <source>
        <strain evidence="1">Expedition CK06-06</strain>
    </source>
</reference>
<protein>
    <submittedName>
        <fullName evidence="1">Uncharacterized protein</fullName>
    </submittedName>
</protein>
<organism evidence="1">
    <name type="scientific">marine sediment metagenome</name>
    <dbReference type="NCBI Taxonomy" id="412755"/>
    <lineage>
        <taxon>unclassified sequences</taxon>
        <taxon>metagenomes</taxon>
        <taxon>ecological metagenomes</taxon>
    </lineage>
</organism>
<proteinExistence type="predicted"/>